<dbReference type="AlphaFoldDB" id="A0A1Y6CWJ6"/>
<dbReference type="GO" id="GO:0006520">
    <property type="term" value="P:amino acid metabolic process"/>
    <property type="evidence" value="ECO:0007669"/>
    <property type="project" value="InterPro"/>
</dbReference>
<evidence type="ECO:0000256" key="4">
    <source>
        <dbReference type="PIRSR" id="PIRSR000188-1"/>
    </source>
</evidence>
<proteinExistence type="inferred from homology"/>
<sequence>MAIFETLAGTGHEQVVFCNDEATGLKAIIAIHDTTLGPALGGCRMWDYGSEEEALEDVLRLSRGMTYKAAVSGLSLGGGKSVIIGDPKKLKNEAFFRTFGRFVDSLSGRYITAEDVNIRVKDMESVALETPYVTGINSRVGGSGDPSPVTAWGVFNGIKASVKHKLGKDSVNGLTVAVQGCGAVGTFLTEFLTQEGAKVFAADLNQDKVKNVVESFGAEAVDLNKIHSLPVDVYAPCALGGILNDNTIPELQTTIVSGGANNQLLDEAKHAAMLKEKGILYAPDYVINAGGLINVYQELQGYDADAARTKAAGIFDTLINIYKESDEQGITTIQASNKIAEDRINSVRNMKDLRNNFEGQLWINQ</sequence>
<evidence type="ECO:0000256" key="1">
    <source>
        <dbReference type="ARBA" id="ARBA00006382"/>
    </source>
</evidence>
<reference evidence="9" key="1">
    <citation type="submission" date="2017-04" db="EMBL/GenBank/DDBJ databases">
        <authorList>
            <person name="Varghese N."/>
            <person name="Submissions S."/>
        </authorList>
    </citation>
    <scope>NUCLEOTIDE SEQUENCE [LARGE SCALE GENOMIC DNA]</scope>
    <source>
        <strain evidence="9">RKEM611</strain>
    </source>
</reference>
<protein>
    <submittedName>
        <fullName evidence="8">Leucine dehydrogenase</fullName>
    </submittedName>
</protein>
<dbReference type="FunFam" id="3.40.50.10860:FF:000010">
    <property type="entry name" value="Leucine dehydrogenase"/>
    <property type="match status" value="1"/>
</dbReference>
<feature type="binding site" evidence="5">
    <location>
        <begin position="180"/>
        <end position="185"/>
    </location>
    <ligand>
        <name>NAD(+)</name>
        <dbReference type="ChEBI" id="CHEBI:57540"/>
    </ligand>
</feature>
<dbReference type="Pfam" id="PF00208">
    <property type="entry name" value="ELFV_dehydrog"/>
    <property type="match status" value="2"/>
</dbReference>
<organism evidence="8 9">
    <name type="scientific">Pseudobacteriovorax antillogorgiicola</name>
    <dbReference type="NCBI Taxonomy" id="1513793"/>
    <lineage>
        <taxon>Bacteria</taxon>
        <taxon>Pseudomonadati</taxon>
        <taxon>Bdellovibrionota</taxon>
        <taxon>Oligoflexia</taxon>
        <taxon>Oligoflexales</taxon>
        <taxon>Pseudobacteriovoracaceae</taxon>
        <taxon>Pseudobacteriovorax</taxon>
    </lineage>
</organism>
<evidence type="ECO:0000256" key="2">
    <source>
        <dbReference type="ARBA" id="ARBA00023002"/>
    </source>
</evidence>
<dbReference type="Gene3D" id="3.40.50.10860">
    <property type="entry name" value="Leucine Dehydrogenase, chain A, domain 1"/>
    <property type="match status" value="1"/>
</dbReference>
<dbReference type="PRINTS" id="PR00082">
    <property type="entry name" value="GLFDHDRGNASE"/>
</dbReference>
<dbReference type="STRING" id="1513793.SAMN06296036_14222"/>
<dbReference type="InterPro" id="IPR036291">
    <property type="entry name" value="NAD(P)-bd_dom_sf"/>
</dbReference>
<dbReference type="CDD" id="cd01075">
    <property type="entry name" value="NAD_bind_Leu_Phe_Val_DH"/>
    <property type="match status" value="1"/>
</dbReference>
<evidence type="ECO:0000256" key="6">
    <source>
        <dbReference type="RuleBase" id="RU004417"/>
    </source>
</evidence>
<dbReference type="Proteomes" id="UP000192907">
    <property type="component" value="Unassembled WGS sequence"/>
</dbReference>
<feature type="domain" description="Glutamate/phenylalanine/leucine/valine/L-tryptophan dehydrogenase C-terminal" evidence="7">
    <location>
        <begin position="144"/>
        <end position="352"/>
    </location>
</feature>
<dbReference type="Pfam" id="PF02812">
    <property type="entry name" value="ELFV_dehydrog_N"/>
    <property type="match status" value="1"/>
</dbReference>
<evidence type="ECO:0000313" key="8">
    <source>
        <dbReference type="EMBL" id="SMF82601.1"/>
    </source>
</evidence>
<dbReference type="SUPFAM" id="SSF51735">
    <property type="entry name" value="NAD(P)-binding Rossmann-fold domains"/>
    <property type="match status" value="1"/>
</dbReference>
<dbReference type="Gene3D" id="3.40.50.720">
    <property type="entry name" value="NAD(P)-binding Rossmann-like Domain"/>
    <property type="match status" value="1"/>
</dbReference>
<gene>
    <name evidence="8" type="ORF">SAMN06296036_14222</name>
</gene>
<dbReference type="EMBL" id="FWZT01000042">
    <property type="protein sequence ID" value="SMF82601.1"/>
    <property type="molecule type" value="Genomic_DNA"/>
</dbReference>
<dbReference type="GO" id="GO:0016639">
    <property type="term" value="F:oxidoreductase activity, acting on the CH-NH2 group of donors, NAD or NADP as acceptor"/>
    <property type="evidence" value="ECO:0007669"/>
    <property type="project" value="InterPro"/>
</dbReference>
<dbReference type="InterPro" id="IPR016211">
    <property type="entry name" value="Glu/Phe/Leu/Val/Trp_DH_bac/arc"/>
</dbReference>
<feature type="active site" description="Proton donor/acceptor" evidence="4">
    <location>
        <position position="80"/>
    </location>
</feature>
<dbReference type="InterPro" id="IPR046346">
    <property type="entry name" value="Aminoacid_DH-like_N_sf"/>
</dbReference>
<dbReference type="InterPro" id="IPR006096">
    <property type="entry name" value="Glu/Leu/Phe/Val/Trp_DH_C"/>
</dbReference>
<dbReference type="PANTHER" id="PTHR42722">
    <property type="entry name" value="LEUCINE DEHYDROGENASE"/>
    <property type="match status" value="1"/>
</dbReference>
<dbReference type="OrthoDB" id="5288684at2"/>
<dbReference type="SMART" id="SM00839">
    <property type="entry name" value="ELFV_dehydrog"/>
    <property type="match status" value="1"/>
</dbReference>
<dbReference type="SUPFAM" id="SSF53223">
    <property type="entry name" value="Aminoacid dehydrogenase-like, N-terminal domain"/>
    <property type="match status" value="1"/>
</dbReference>
<keyword evidence="9" id="KW-1185">Reference proteome</keyword>
<dbReference type="InterPro" id="IPR033524">
    <property type="entry name" value="Glu/Leu/Phe/Val_DH_AS"/>
</dbReference>
<dbReference type="InterPro" id="IPR006095">
    <property type="entry name" value="Glu/Leu/Phe/Val/Trp_DH"/>
</dbReference>
<name>A0A1Y6CWJ6_9BACT</name>
<keyword evidence="2 6" id="KW-0560">Oxidoreductase</keyword>
<keyword evidence="3 5" id="KW-0520">NAD</keyword>
<keyword evidence="5" id="KW-0547">Nucleotide-binding</keyword>
<dbReference type="PIRSF" id="PIRSF000188">
    <property type="entry name" value="Phe_leu_dh"/>
    <property type="match status" value="1"/>
</dbReference>
<dbReference type="RefSeq" id="WP_132326171.1">
    <property type="nucleotide sequence ID" value="NZ_FWZT01000042.1"/>
</dbReference>
<dbReference type="PANTHER" id="PTHR42722:SF1">
    <property type="entry name" value="VALINE DEHYDROGENASE"/>
    <property type="match status" value="1"/>
</dbReference>
<comment type="similarity">
    <text evidence="1 6">Belongs to the Glu/Leu/Phe/Val dehydrogenases family.</text>
</comment>
<dbReference type="PROSITE" id="PS00074">
    <property type="entry name" value="GLFV_DEHYDROGENASE"/>
    <property type="match status" value="1"/>
</dbReference>
<evidence type="ECO:0000256" key="3">
    <source>
        <dbReference type="ARBA" id="ARBA00023027"/>
    </source>
</evidence>
<evidence type="ECO:0000256" key="5">
    <source>
        <dbReference type="PIRSR" id="PIRSR000188-2"/>
    </source>
</evidence>
<evidence type="ECO:0000259" key="7">
    <source>
        <dbReference type="SMART" id="SM00839"/>
    </source>
</evidence>
<accession>A0A1Y6CWJ6</accession>
<dbReference type="GO" id="GO:0000166">
    <property type="term" value="F:nucleotide binding"/>
    <property type="evidence" value="ECO:0007669"/>
    <property type="project" value="UniProtKB-KW"/>
</dbReference>
<evidence type="ECO:0000313" key="9">
    <source>
        <dbReference type="Proteomes" id="UP000192907"/>
    </source>
</evidence>
<dbReference type="InterPro" id="IPR006097">
    <property type="entry name" value="Glu/Leu/Phe/Val/Trp_DH_dimer"/>
</dbReference>